<evidence type="ECO:0008006" key="4">
    <source>
        <dbReference type="Google" id="ProtNLM"/>
    </source>
</evidence>
<feature type="transmembrane region" description="Helical" evidence="1">
    <location>
        <begin position="102"/>
        <end position="120"/>
    </location>
</feature>
<dbReference type="EMBL" id="JAFMYU010000023">
    <property type="protein sequence ID" value="MBO0933821.1"/>
    <property type="molecule type" value="Genomic_DNA"/>
</dbReference>
<accession>A0A939K281</accession>
<keyword evidence="3" id="KW-1185">Reference proteome</keyword>
<organism evidence="2 3">
    <name type="scientific">Fibrella aquatilis</name>
    <dbReference type="NCBI Taxonomy" id="2817059"/>
    <lineage>
        <taxon>Bacteria</taxon>
        <taxon>Pseudomonadati</taxon>
        <taxon>Bacteroidota</taxon>
        <taxon>Cytophagia</taxon>
        <taxon>Cytophagales</taxon>
        <taxon>Spirosomataceae</taxon>
        <taxon>Fibrella</taxon>
    </lineage>
</organism>
<keyword evidence="1" id="KW-1133">Transmembrane helix</keyword>
<dbReference type="SUPFAM" id="SSF48452">
    <property type="entry name" value="TPR-like"/>
    <property type="match status" value="1"/>
</dbReference>
<keyword evidence="1" id="KW-0812">Transmembrane</keyword>
<dbReference type="InterPro" id="IPR011990">
    <property type="entry name" value="TPR-like_helical_dom_sf"/>
</dbReference>
<gene>
    <name evidence="2" type="ORF">J2I48_22625</name>
</gene>
<comment type="caution">
    <text evidence="2">The sequence shown here is derived from an EMBL/GenBank/DDBJ whole genome shotgun (WGS) entry which is preliminary data.</text>
</comment>
<sequence>MIDPAEFLEAIEAYEEDRLQPDERRQFEQQRQTDPALRAAHTDYQRFRHSIEAVNIKQRLNAIHDRLDTAGVLVQPAEANGQSQQATLPTTRPRWQGGGKRWAWLAAAGLAGLVLGYLWYSQKELGANTRSLYTTFYRPETAMRGHDDCAITHAAVLAQYRQGHYQAALDLLPRVPAADACSFYYQGLCLLALDEPKKATVALQAAKQQRNGTLRQRAEWYLALAYLQANDAPHAQHELKQILDQSGHPFGPVAGQVLGQLSN</sequence>
<name>A0A939K281_9BACT</name>
<evidence type="ECO:0000313" key="3">
    <source>
        <dbReference type="Proteomes" id="UP000664795"/>
    </source>
</evidence>
<proteinExistence type="predicted"/>
<dbReference type="AlphaFoldDB" id="A0A939K281"/>
<reference evidence="2 3" key="1">
    <citation type="submission" date="2021-03" db="EMBL/GenBank/DDBJ databases">
        <title>Fibrella sp. HMF5036 genome sequencing and assembly.</title>
        <authorList>
            <person name="Kang H."/>
            <person name="Kim H."/>
            <person name="Bae S."/>
            <person name="Joh K."/>
        </authorList>
    </citation>
    <scope>NUCLEOTIDE SEQUENCE [LARGE SCALE GENOMIC DNA]</scope>
    <source>
        <strain evidence="2 3">HMF5036</strain>
    </source>
</reference>
<keyword evidence="1" id="KW-0472">Membrane</keyword>
<dbReference type="RefSeq" id="WP_207337786.1">
    <property type="nucleotide sequence ID" value="NZ_JAFMYU010000023.1"/>
</dbReference>
<dbReference type="Proteomes" id="UP000664795">
    <property type="component" value="Unassembled WGS sequence"/>
</dbReference>
<evidence type="ECO:0000313" key="2">
    <source>
        <dbReference type="EMBL" id="MBO0933821.1"/>
    </source>
</evidence>
<evidence type="ECO:0000256" key="1">
    <source>
        <dbReference type="SAM" id="Phobius"/>
    </source>
</evidence>
<protein>
    <recommendedName>
        <fullName evidence="4">Tetratricopeptide repeat protein</fullName>
    </recommendedName>
</protein>